<evidence type="ECO:0000313" key="2">
    <source>
        <dbReference type="EMBL" id="CAE7208841.1"/>
    </source>
</evidence>
<sequence length="1133" mass="127114">MFRIAHVHTCRQLTIETQGCSEHVWLHDQLLCAVHACTYCESDSAPIPQEAQQPPPNQKPAPDQKPAPSEPAAQKLAPEAQVLKSPSARGSKRQHETPTKTPKPATAETADAEDPASDDEAPKVLNFSDLSKLEKEKVRRIVTPKRGSGKLEVPDNIFEMWKDAGKGRDNLFRMWAKAGGVKAVFMESVLILNRTTRSKKLEVKGGFYSKEDMKSELGYSQSRVEKIVAWAEKKGLLRTCEYDDETIEYWVNTRTSGTLTKEDMEMLEHEKRYSGEGGTDLNFKPGVHLDGFSFSDDDDMIHNNTKDLVASQMKEYMKAVLKGKNSLEAFTDKEYENLYEEMAEAKAEGGAGSYDNPNVSEQVLLIAVRYGKGAGAPAEPSDNDEMQQYQSDLDMSMDTQTSPASASTRVPDTPTSQHVVESHLDEKLLAETTLASKILWHCVEEINALRRKHGGTALCVFKIGLTSDPVRRSQSYFDLNFQSFLVLHKVCRPELLGMLEMLEAALIAEFHDGERCCRNKQWGGESMRKKDFSPRFPPPYFAYCVPAKDLVEDARTALKRDPCELLAKIAKIQLSNADGPLYNLLQKHGLGLPFNFSWQQAGRILQYPFIQPKALLEAMSEQGYFHRVLGLPVHLASESLSLFWTKFRALHPQHEVFQNPGNLDYQKLIPYYLHGDGGRGYKKDPIEILSMFPVLGSGSRKRSVDLSSKRPAEAEIELGINLQGNSGASRFLFSVVSSLVAKDDAQIFDDLMEIWGRELRSLFEHGFHAQGSTWRILILGFTADSPFVKKVAKSVRSFHNVRKGFASKSVQTGCCWLCNAGYESPEDRIHIPFEHLGFTGPAWVQTGGLNNPLPWTGSGGALLQHMLVDAGDTPASFFRADFFHVWHAGVGQDFTASALVYSIKVLFGLGGVDRDLNALNAVLKTWLHTSKSKLHCGRFTKDLLGYNGTREYPEGKWSKNMDTAVITKFLLHLLELPSSQAAVRRDDILQEILAAAKAMGRVISTCLRAEYFMSSEHSEAVFQSGHAFLMRYSALVQKCYDRSLCLFKLRPKIHYLNHVFLRVYQEWLRDGFAVNPLAEATFMSEDFVGKTARVSRRVSPRAVALKTLQRYIFFLKTSLDKDAFQMMDLSMLA</sequence>
<dbReference type="OrthoDB" id="443056at2759"/>
<proteinExistence type="predicted"/>
<gene>
    <name evidence="2" type="ORF">SNEC2469_LOCUS1977</name>
</gene>
<dbReference type="Proteomes" id="UP000601435">
    <property type="component" value="Unassembled WGS sequence"/>
</dbReference>
<name>A0A812JRH4_9DINO</name>
<evidence type="ECO:0000256" key="1">
    <source>
        <dbReference type="SAM" id="MobiDB-lite"/>
    </source>
</evidence>
<reference evidence="2" key="1">
    <citation type="submission" date="2021-02" db="EMBL/GenBank/DDBJ databases">
        <authorList>
            <person name="Dougan E. K."/>
            <person name="Rhodes N."/>
            <person name="Thang M."/>
            <person name="Chan C."/>
        </authorList>
    </citation>
    <scope>NUCLEOTIDE SEQUENCE</scope>
</reference>
<dbReference type="EMBL" id="CAJNJA010006325">
    <property type="protein sequence ID" value="CAE7208841.1"/>
    <property type="molecule type" value="Genomic_DNA"/>
</dbReference>
<feature type="compositionally biased region" description="Low complexity" evidence="1">
    <location>
        <begin position="99"/>
        <end position="109"/>
    </location>
</feature>
<feature type="compositionally biased region" description="Pro residues" evidence="1">
    <location>
        <begin position="53"/>
        <end position="69"/>
    </location>
</feature>
<feature type="region of interest" description="Disordered" evidence="1">
    <location>
        <begin position="396"/>
        <end position="416"/>
    </location>
</feature>
<evidence type="ECO:0000313" key="3">
    <source>
        <dbReference type="Proteomes" id="UP000601435"/>
    </source>
</evidence>
<keyword evidence="3" id="KW-1185">Reference proteome</keyword>
<feature type="compositionally biased region" description="Acidic residues" evidence="1">
    <location>
        <begin position="110"/>
        <end position="119"/>
    </location>
</feature>
<feature type="region of interest" description="Disordered" evidence="1">
    <location>
        <begin position="48"/>
        <end position="126"/>
    </location>
</feature>
<organism evidence="2 3">
    <name type="scientific">Symbiodinium necroappetens</name>
    <dbReference type="NCBI Taxonomy" id="1628268"/>
    <lineage>
        <taxon>Eukaryota</taxon>
        <taxon>Sar</taxon>
        <taxon>Alveolata</taxon>
        <taxon>Dinophyceae</taxon>
        <taxon>Suessiales</taxon>
        <taxon>Symbiodiniaceae</taxon>
        <taxon>Symbiodinium</taxon>
    </lineage>
</organism>
<dbReference type="AlphaFoldDB" id="A0A812JRH4"/>
<protein>
    <submittedName>
        <fullName evidence="2">Uncharacterized protein</fullName>
    </submittedName>
</protein>
<accession>A0A812JRH4</accession>
<comment type="caution">
    <text evidence="2">The sequence shown here is derived from an EMBL/GenBank/DDBJ whole genome shotgun (WGS) entry which is preliminary data.</text>
</comment>